<feature type="compositionally biased region" description="Low complexity" evidence="2">
    <location>
        <begin position="261"/>
        <end position="289"/>
    </location>
</feature>
<evidence type="ECO:0000259" key="4">
    <source>
        <dbReference type="SMART" id="SM00554"/>
    </source>
</evidence>
<evidence type="ECO:0000256" key="1">
    <source>
        <dbReference type="ARBA" id="ARBA00007843"/>
    </source>
</evidence>
<feature type="compositionally biased region" description="Polar residues" evidence="2">
    <location>
        <begin position="205"/>
        <end position="229"/>
    </location>
</feature>
<reference evidence="5 6" key="1">
    <citation type="submission" date="2019-09" db="EMBL/GenBank/DDBJ databases">
        <title>A chromosome-level genome assembly of the Chinese tupelo Nyssa sinensis.</title>
        <authorList>
            <person name="Yang X."/>
            <person name="Kang M."/>
            <person name="Yang Y."/>
            <person name="Xiong H."/>
            <person name="Wang M."/>
            <person name="Zhang Z."/>
            <person name="Wang Z."/>
            <person name="Wu H."/>
            <person name="Ma T."/>
            <person name="Liu J."/>
            <person name="Xi Z."/>
        </authorList>
    </citation>
    <scope>NUCLEOTIDE SEQUENCE [LARGE SCALE GENOMIC DNA]</scope>
    <source>
        <strain evidence="5">J267</strain>
        <tissue evidence="5">Leaf</tissue>
    </source>
</reference>
<evidence type="ECO:0000313" key="6">
    <source>
        <dbReference type="Proteomes" id="UP000325577"/>
    </source>
</evidence>
<proteinExistence type="inferred from homology"/>
<name>A0A5J5AVJ4_9ASTE</name>
<dbReference type="SUPFAM" id="SSF82153">
    <property type="entry name" value="FAS1 domain"/>
    <property type="match status" value="1"/>
</dbReference>
<dbReference type="EMBL" id="CM018041">
    <property type="protein sequence ID" value="KAA8533477.1"/>
    <property type="molecule type" value="Genomic_DNA"/>
</dbReference>
<feature type="chain" id="PRO_5023829158" description="FAS1 domain-containing protein" evidence="3">
    <location>
        <begin position="24"/>
        <end position="386"/>
    </location>
</feature>
<keyword evidence="6" id="KW-1185">Reference proteome</keyword>
<dbReference type="PANTHER" id="PTHR36069">
    <property type="entry name" value="EXPRESSED PROTEIN-RELATED"/>
    <property type="match status" value="1"/>
</dbReference>
<sequence>MAISMNLSSVLLMTLMIISRSTATNMPSRNQDLLVAIEEMQTANYFTFVMLINMAPANLFQGNVTFLMPNDRTLSRIMMPENAVADFLLRHSIPSPLLFNYLEHIPTGSIIPTSKPEFMLKISNNGRRSFYLNNVRIISPNLCTAGSSIRCHGIDGAVQPTKMPEHNTTHPLPSCSNRSASPVAPAVPPAPLRPSPAPAVGGLNLTPSTAPTPTETNDSTPQKSGSSQRTSAAGFISALAVATLGVDHAYADGAFNFSPFPSSSPASTSPQASSESSPPSQASAANAEPPRVRNDNPRTTSAGFDPEALERGAKALREISSSAHAKKVFEGMKKKEETRQTELAGKASEFKAMQAQAETERQRVIYDVTKKASSATGAVKIPDGSL</sequence>
<accession>A0A5J5AVJ4</accession>
<dbReference type="InterPro" id="IPR036378">
    <property type="entry name" value="FAS1_dom_sf"/>
</dbReference>
<dbReference type="InterPro" id="IPR021911">
    <property type="entry name" value="ATAD3_N"/>
</dbReference>
<dbReference type="InterPro" id="IPR053339">
    <property type="entry name" value="FAS1_domain_protein"/>
</dbReference>
<protein>
    <recommendedName>
        <fullName evidence="4">FAS1 domain-containing protein</fullName>
    </recommendedName>
</protein>
<comment type="similarity">
    <text evidence="1">Belongs to the fasciclin-like AGP family.</text>
</comment>
<feature type="domain" description="FAS1" evidence="4">
    <location>
        <begin position="65"/>
        <end position="161"/>
    </location>
</feature>
<dbReference type="AlphaFoldDB" id="A0A5J5AVJ4"/>
<dbReference type="Proteomes" id="UP000325577">
    <property type="component" value="Linkage Group LG18"/>
</dbReference>
<evidence type="ECO:0000256" key="3">
    <source>
        <dbReference type="SAM" id="SignalP"/>
    </source>
</evidence>
<feature type="compositionally biased region" description="Pro residues" evidence="2">
    <location>
        <begin position="185"/>
        <end position="197"/>
    </location>
</feature>
<gene>
    <name evidence="5" type="ORF">F0562_031089</name>
</gene>
<evidence type="ECO:0000256" key="2">
    <source>
        <dbReference type="SAM" id="MobiDB-lite"/>
    </source>
</evidence>
<feature type="region of interest" description="Disordered" evidence="2">
    <location>
        <begin position="160"/>
        <end position="229"/>
    </location>
</feature>
<dbReference type="Pfam" id="PF12037">
    <property type="entry name" value="ATAD3_N"/>
    <property type="match status" value="1"/>
</dbReference>
<dbReference type="PANTHER" id="PTHR36069:SF1">
    <property type="entry name" value="EXPRESSED PROTEIN"/>
    <property type="match status" value="1"/>
</dbReference>
<dbReference type="OrthoDB" id="1934418at2759"/>
<feature type="compositionally biased region" description="Polar residues" evidence="2">
    <location>
        <begin position="169"/>
        <end position="178"/>
    </location>
</feature>
<organism evidence="5 6">
    <name type="scientific">Nyssa sinensis</name>
    <dbReference type="NCBI Taxonomy" id="561372"/>
    <lineage>
        <taxon>Eukaryota</taxon>
        <taxon>Viridiplantae</taxon>
        <taxon>Streptophyta</taxon>
        <taxon>Embryophyta</taxon>
        <taxon>Tracheophyta</taxon>
        <taxon>Spermatophyta</taxon>
        <taxon>Magnoliopsida</taxon>
        <taxon>eudicotyledons</taxon>
        <taxon>Gunneridae</taxon>
        <taxon>Pentapetalae</taxon>
        <taxon>asterids</taxon>
        <taxon>Cornales</taxon>
        <taxon>Nyssaceae</taxon>
        <taxon>Nyssa</taxon>
    </lineage>
</organism>
<dbReference type="InterPro" id="IPR000782">
    <property type="entry name" value="FAS1_domain"/>
</dbReference>
<feature type="region of interest" description="Disordered" evidence="2">
    <location>
        <begin position="261"/>
        <end position="306"/>
    </location>
</feature>
<dbReference type="SMART" id="SM00554">
    <property type="entry name" value="FAS1"/>
    <property type="match status" value="1"/>
</dbReference>
<evidence type="ECO:0000313" key="5">
    <source>
        <dbReference type="EMBL" id="KAA8533477.1"/>
    </source>
</evidence>
<feature type="signal peptide" evidence="3">
    <location>
        <begin position="1"/>
        <end position="23"/>
    </location>
</feature>
<keyword evidence="3" id="KW-0732">Signal</keyword>